<comment type="caution">
    <text evidence="1">The sequence shown here is derived from an EMBL/GenBank/DDBJ whole genome shotgun (WGS) entry which is preliminary data.</text>
</comment>
<keyword evidence="2" id="KW-1185">Reference proteome</keyword>
<dbReference type="Proteomes" id="UP001054837">
    <property type="component" value="Unassembled WGS sequence"/>
</dbReference>
<sequence>MNSLDGNDDDASEQAANRYTRLAEGIGLASEYKNRGDISNFNFANGSRCVESYSCACIPKLTPSRGLVMNTLDGNDDDANKQAENRYTCLAVGIGLASEYKNDNDISNFNFANGWLCVESSTRVYS</sequence>
<name>A0AAV4WFV6_9ARAC</name>
<protein>
    <submittedName>
        <fullName evidence="1">Uncharacterized protein</fullName>
    </submittedName>
</protein>
<reference evidence="1 2" key="1">
    <citation type="submission" date="2021-06" db="EMBL/GenBank/DDBJ databases">
        <title>Caerostris darwini draft genome.</title>
        <authorList>
            <person name="Kono N."/>
            <person name="Arakawa K."/>
        </authorList>
    </citation>
    <scope>NUCLEOTIDE SEQUENCE [LARGE SCALE GENOMIC DNA]</scope>
</reference>
<organism evidence="1 2">
    <name type="scientific">Caerostris darwini</name>
    <dbReference type="NCBI Taxonomy" id="1538125"/>
    <lineage>
        <taxon>Eukaryota</taxon>
        <taxon>Metazoa</taxon>
        <taxon>Ecdysozoa</taxon>
        <taxon>Arthropoda</taxon>
        <taxon>Chelicerata</taxon>
        <taxon>Arachnida</taxon>
        <taxon>Araneae</taxon>
        <taxon>Araneomorphae</taxon>
        <taxon>Entelegynae</taxon>
        <taxon>Araneoidea</taxon>
        <taxon>Araneidae</taxon>
        <taxon>Caerostris</taxon>
    </lineage>
</organism>
<dbReference type="AlphaFoldDB" id="A0AAV4WFV6"/>
<dbReference type="EMBL" id="BPLQ01014566">
    <property type="protein sequence ID" value="GIY80945.1"/>
    <property type="molecule type" value="Genomic_DNA"/>
</dbReference>
<evidence type="ECO:0000313" key="2">
    <source>
        <dbReference type="Proteomes" id="UP001054837"/>
    </source>
</evidence>
<gene>
    <name evidence="1" type="ORF">CDAR_70841</name>
</gene>
<proteinExistence type="predicted"/>
<evidence type="ECO:0000313" key="1">
    <source>
        <dbReference type="EMBL" id="GIY80945.1"/>
    </source>
</evidence>
<accession>A0AAV4WFV6</accession>